<dbReference type="EMBL" id="MF033349">
    <property type="protein sequence ID" value="ASN73409.1"/>
    <property type="molecule type" value="Genomic_DNA"/>
</dbReference>
<evidence type="ECO:0000313" key="2">
    <source>
        <dbReference type="Proteomes" id="UP000225664"/>
    </source>
</evidence>
<reference evidence="1 2" key="1">
    <citation type="submission" date="2017-04" db="EMBL/GenBank/DDBJ databases">
        <title>Sensitivity acquisition of phages to Acinetobacter calcoaceticus-baumannii complex species through exchange of pectate lyase domains.</title>
        <authorList>
            <person name="Oliveira H."/>
            <person name="Rita A."/>
            <person name="Konstantinidis N."/>
            <person name="Dotsch A."/>
            <person name="Ferreira A."/>
            <person name="Akturk E."/>
            <person name="Nemec A."/>
            <person name="Sillankorva S."/>
            <person name="Shneider M."/>
            <person name="Azeredo J."/>
        </authorList>
    </citation>
    <scope>NUCLEOTIDE SEQUENCE [LARGE SCALE GENOMIC DNA]</scope>
</reference>
<gene>
    <name evidence="1" type="ORF">B5_01</name>
</gene>
<sequence>MKVQIQYVLKARNSDEKDWLGRKAWVVRTDEGLAFGNIYTDESKASDLTDSELKYLQDNLSYGRYIITKVSA</sequence>
<proteinExistence type="predicted"/>
<accession>A0A221SBN6</accession>
<dbReference type="Proteomes" id="UP000225664">
    <property type="component" value="Segment"/>
</dbReference>
<name>A0A221SBN6_9CAUD</name>
<protein>
    <submittedName>
        <fullName evidence="1">Uncharacterized protein</fullName>
    </submittedName>
</protein>
<evidence type="ECO:0000313" key="1">
    <source>
        <dbReference type="EMBL" id="ASN73409.1"/>
    </source>
</evidence>
<keyword evidence="2" id="KW-1185">Reference proteome</keyword>
<organism evidence="1 2">
    <name type="scientific">Acinetobacter phage vB_AbaP_B5</name>
    <dbReference type="NCBI Taxonomy" id="2678937"/>
    <lineage>
        <taxon>Viruses</taxon>
        <taxon>Duplodnaviria</taxon>
        <taxon>Heunggongvirae</taxon>
        <taxon>Uroviricota</taxon>
        <taxon>Caudoviricetes</taxon>
        <taxon>Autographivirales</taxon>
        <taxon>Autoscriptoviridae</taxon>
        <taxon>Beijerinckvirinae</taxon>
        <taxon>Friunavirus</taxon>
        <taxon>Friunavirus B5</taxon>
    </lineage>
</organism>